<dbReference type="InterPro" id="IPR036380">
    <property type="entry name" value="Isochorismatase-like_sf"/>
</dbReference>
<keyword evidence="2" id="KW-0378">Hydrolase</keyword>
<organism evidence="5 6">
    <name type="scientific">Hydrogenispora ethanolica</name>
    <dbReference type="NCBI Taxonomy" id="1082276"/>
    <lineage>
        <taxon>Bacteria</taxon>
        <taxon>Bacillati</taxon>
        <taxon>Bacillota</taxon>
        <taxon>Hydrogenispora</taxon>
    </lineage>
</organism>
<evidence type="ECO:0000256" key="3">
    <source>
        <dbReference type="SAM" id="Phobius"/>
    </source>
</evidence>
<protein>
    <submittedName>
        <fullName evidence="5">Nicotinamidase-related amidase</fullName>
    </submittedName>
</protein>
<keyword evidence="3" id="KW-0472">Membrane</keyword>
<gene>
    <name evidence="5" type="ORF">EDC14_102528</name>
</gene>
<dbReference type="GO" id="GO:0016787">
    <property type="term" value="F:hydrolase activity"/>
    <property type="evidence" value="ECO:0007669"/>
    <property type="project" value="UniProtKB-KW"/>
</dbReference>
<evidence type="ECO:0000313" key="6">
    <source>
        <dbReference type="Proteomes" id="UP000295008"/>
    </source>
</evidence>
<evidence type="ECO:0000256" key="2">
    <source>
        <dbReference type="ARBA" id="ARBA00022801"/>
    </source>
</evidence>
<evidence type="ECO:0000259" key="4">
    <source>
        <dbReference type="Pfam" id="PF00857"/>
    </source>
</evidence>
<feature type="transmembrane region" description="Helical" evidence="3">
    <location>
        <begin position="31"/>
        <end position="49"/>
    </location>
</feature>
<comment type="similarity">
    <text evidence="1">Belongs to the isochorismatase family.</text>
</comment>
<dbReference type="CDD" id="cd00431">
    <property type="entry name" value="cysteine_hydrolases"/>
    <property type="match status" value="1"/>
</dbReference>
<dbReference type="InterPro" id="IPR000868">
    <property type="entry name" value="Isochorismatase-like_dom"/>
</dbReference>
<dbReference type="OrthoDB" id="2842907at2"/>
<dbReference type="Pfam" id="PF00857">
    <property type="entry name" value="Isochorismatase"/>
    <property type="match status" value="1"/>
</dbReference>
<proteinExistence type="inferred from homology"/>
<dbReference type="Proteomes" id="UP000295008">
    <property type="component" value="Unassembled WGS sequence"/>
</dbReference>
<comment type="caution">
    <text evidence="5">The sequence shown here is derived from an EMBL/GenBank/DDBJ whole genome shotgun (WGS) entry which is preliminary data.</text>
</comment>
<name>A0A4R1R9X6_HYDET</name>
<dbReference type="AlphaFoldDB" id="A0A4R1R9X6"/>
<keyword evidence="3" id="KW-1133">Transmembrane helix</keyword>
<dbReference type="PANTHER" id="PTHR43540">
    <property type="entry name" value="PEROXYUREIDOACRYLATE/UREIDOACRYLATE AMIDOHYDROLASE-RELATED"/>
    <property type="match status" value="1"/>
</dbReference>
<dbReference type="EMBL" id="SLUN01000025">
    <property type="protein sequence ID" value="TCL62409.1"/>
    <property type="molecule type" value="Genomic_DNA"/>
</dbReference>
<keyword evidence="3" id="KW-0812">Transmembrane</keyword>
<accession>A0A4R1R9X6</accession>
<dbReference type="SUPFAM" id="SSF52499">
    <property type="entry name" value="Isochorismatase-like hydrolases"/>
    <property type="match status" value="1"/>
</dbReference>
<dbReference type="Gene3D" id="3.40.50.850">
    <property type="entry name" value="Isochorismatase-like"/>
    <property type="match status" value="1"/>
</dbReference>
<evidence type="ECO:0000256" key="1">
    <source>
        <dbReference type="ARBA" id="ARBA00006336"/>
    </source>
</evidence>
<sequence>MELPPGVTAYRRALILPIARKPKQIPEVHEFVMVAMGLFLVYLGLVFYNQFTYLHGVTRGEKIDGKTMSKDALLVIDIQSSFPQADERLRVKSPSAYQFIQHVNTAIDYFNRRGGDIVYIAQVKEAGTLRSLFMPHIPVQGSKEAALSPNLHQHQPQIITKLRADAFSNPELRRHLDQRQVGKLFITGMAAEVCVDFTIQGAINRGYQVYVIREGIFALLGEESKEKRLRKYAALGAKIISGAELPKYDSE</sequence>
<dbReference type="InterPro" id="IPR050272">
    <property type="entry name" value="Isochorismatase-like_hydrls"/>
</dbReference>
<evidence type="ECO:0000313" key="5">
    <source>
        <dbReference type="EMBL" id="TCL62409.1"/>
    </source>
</evidence>
<feature type="domain" description="Isochorismatase-like" evidence="4">
    <location>
        <begin position="72"/>
        <end position="243"/>
    </location>
</feature>
<keyword evidence="6" id="KW-1185">Reference proteome</keyword>
<reference evidence="5 6" key="1">
    <citation type="submission" date="2019-03" db="EMBL/GenBank/DDBJ databases">
        <title>Genomic Encyclopedia of Type Strains, Phase IV (KMG-IV): sequencing the most valuable type-strain genomes for metagenomic binning, comparative biology and taxonomic classification.</title>
        <authorList>
            <person name="Goeker M."/>
        </authorList>
    </citation>
    <scope>NUCLEOTIDE SEQUENCE [LARGE SCALE GENOMIC DNA]</scope>
    <source>
        <strain evidence="5 6">LX-B</strain>
    </source>
</reference>